<feature type="region of interest" description="Disordered" evidence="1">
    <location>
        <begin position="219"/>
        <end position="258"/>
    </location>
</feature>
<accession>A0ABR1EM49</accession>
<sequence>MEPSVIVEEVRRSSSRPFFSNGLCKLLELTSVYGTGDGAALREQLMKHHSPRIPEATKEILLGVEVRFGLRRRVFSTRGTVDVRVIEDATLIFSNKIFEKLLSMRANERLTDGYPGEPGAIRQGVKDPSSHVENGGVFDNVEAFRPGLVFEVGVFACEASEPVLDSVDGSGALAQSAVEVAGCCRCSNAATSFIEDGSSNLTDGDIDDLNKSLDDLRLDSDAKAPDGVDDMTPVVVSDTEESDSDISDDDNDEEAEST</sequence>
<evidence type="ECO:0000313" key="2">
    <source>
        <dbReference type="EMBL" id="KAK6763732.1"/>
    </source>
</evidence>
<dbReference type="Proteomes" id="UP001303046">
    <property type="component" value="Unassembled WGS sequence"/>
</dbReference>
<proteinExistence type="predicted"/>
<evidence type="ECO:0000256" key="1">
    <source>
        <dbReference type="SAM" id="MobiDB-lite"/>
    </source>
</evidence>
<gene>
    <name evidence="2" type="primary">Necator_chrX.g24332</name>
    <name evidence="2" type="ORF">RB195_024167</name>
</gene>
<dbReference type="EMBL" id="JAVFWL010000006">
    <property type="protein sequence ID" value="KAK6763732.1"/>
    <property type="molecule type" value="Genomic_DNA"/>
</dbReference>
<protein>
    <submittedName>
        <fullName evidence="2">Uncharacterized protein</fullName>
    </submittedName>
</protein>
<organism evidence="2 3">
    <name type="scientific">Necator americanus</name>
    <name type="common">Human hookworm</name>
    <dbReference type="NCBI Taxonomy" id="51031"/>
    <lineage>
        <taxon>Eukaryota</taxon>
        <taxon>Metazoa</taxon>
        <taxon>Ecdysozoa</taxon>
        <taxon>Nematoda</taxon>
        <taxon>Chromadorea</taxon>
        <taxon>Rhabditida</taxon>
        <taxon>Rhabditina</taxon>
        <taxon>Rhabditomorpha</taxon>
        <taxon>Strongyloidea</taxon>
        <taxon>Ancylostomatidae</taxon>
        <taxon>Bunostominae</taxon>
        <taxon>Necator</taxon>
    </lineage>
</organism>
<comment type="caution">
    <text evidence="2">The sequence shown here is derived from an EMBL/GenBank/DDBJ whole genome shotgun (WGS) entry which is preliminary data.</text>
</comment>
<evidence type="ECO:0000313" key="3">
    <source>
        <dbReference type="Proteomes" id="UP001303046"/>
    </source>
</evidence>
<feature type="compositionally biased region" description="Acidic residues" evidence="1">
    <location>
        <begin position="238"/>
        <end position="258"/>
    </location>
</feature>
<name>A0ABR1EM49_NECAM</name>
<reference evidence="2 3" key="1">
    <citation type="submission" date="2023-08" db="EMBL/GenBank/DDBJ databases">
        <title>A Necator americanus chromosomal reference genome.</title>
        <authorList>
            <person name="Ilik V."/>
            <person name="Petrzelkova K.J."/>
            <person name="Pardy F."/>
            <person name="Fuh T."/>
            <person name="Niatou-Singa F.S."/>
            <person name="Gouil Q."/>
            <person name="Baker L."/>
            <person name="Ritchie M.E."/>
            <person name="Jex A.R."/>
            <person name="Gazzola D."/>
            <person name="Li H."/>
            <person name="Toshio Fujiwara R."/>
            <person name="Zhan B."/>
            <person name="Aroian R.V."/>
            <person name="Pafco B."/>
            <person name="Schwarz E.M."/>
        </authorList>
    </citation>
    <scope>NUCLEOTIDE SEQUENCE [LARGE SCALE GENOMIC DNA]</scope>
    <source>
        <strain evidence="2 3">Aroian</strain>
        <tissue evidence="2">Whole animal</tissue>
    </source>
</reference>
<keyword evidence="3" id="KW-1185">Reference proteome</keyword>